<feature type="compositionally biased region" description="Basic and acidic residues" evidence="1">
    <location>
        <begin position="81"/>
        <end position="90"/>
    </location>
</feature>
<keyword evidence="3" id="KW-1185">Reference proteome</keyword>
<gene>
    <name evidence="2" type="primary">jg3731</name>
    <name evidence="2" type="ORF">PAEG_LOCUS6695</name>
</gene>
<dbReference type="EMBL" id="CAKXAJ010020343">
    <property type="protein sequence ID" value="CAH2221456.1"/>
    <property type="molecule type" value="Genomic_DNA"/>
</dbReference>
<dbReference type="Proteomes" id="UP000838756">
    <property type="component" value="Unassembled WGS sequence"/>
</dbReference>
<proteinExistence type="predicted"/>
<name>A0A8S4QZZ6_9NEOP</name>
<reference evidence="2" key="1">
    <citation type="submission" date="2022-03" db="EMBL/GenBank/DDBJ databases">
        <authorList>
            <person name="Lindestad O."/>
        </authorList>
    </citation>
    <scope>NUCLEOTIDE SEQUENCE</scope>
</reference>
<feature type="region of interest" description="Disordered" evidence="1">
    <location>
        <begin position="79"/>
        <end position="145"/>
    </location>
</feature>
<evidence type="ECO:0000256" key="1">
    <source>
        <dbReference type="SAM" id="MobiDB-lite"/>
    </source>
</evidence>
<comment type="caution">
    <text evidence="2">The sequence shown here is derived from an EMBL/GenBank/DDBJ whole genome shotgun (WGS) entry which is preliminary data.</text>
</comment>
<accession>A0A8S4QZZ6</accession>
<organism evidence="2 3">
    <name type="scientific">Pararge aegeria aegeria</name>
    <dbReference type="NCBI Taxonomy" id="348720"/>
    <lineage>
        <taxon>Eukaryota</taxon>
        <taxon>Metazoa</taxon>
        <taxon>Ecdysozoa</taxon>
        <taxon>Arthropoda</taxon>
        <taxon>Hexapoda</taxon>
        <taxon>Insecta</taxon>
        <taxon>Pterygota</taxon>
        <taxon>Neoptera</taxon>
        <taxon>Endopterygota</taxon>
        <taxon>Lepidoptera</taxon>
        <taxon>Glossata</taxon>
        <taxon>Ditrysia</taxon>
        <taxon>Papilionoidea</taxon>
        <taxon>Nymphalidae</taxon>
        <taxon>Satyrinae</taxon>
        <taxon>Satyrini</taxon>
        <taxon>Parargina</taxon>
        <taxon>Pararge</taxon>
    </lineage>
</organism>
<protein>
    <submittedName>
        <fullName evidence="2">Jg3731 protein</fullName>
    </submittedName>
</protein>
<sequence length="145" mass="15777">MEELRVAAEEQKGAAFNRFLQERIVGQEALTAVLDAVEEPAREESCPEDPTKLGVQELCAWAGRSTACLIQVAEDVSAGLRGDEDRDGQRGGKASQIGSGERGRSVRVTYSGPGCRRLGEAESRHSGRSRDDALRESRSAFTQKR</sequence>
<evidence type="ECO:0000313" key="3">
    <source>
        <dbReference type="Proteomes" id="UP000838756"/>
    </source>
</evidence>
<dbReference type="AlphaFoldDB" id="A0A8S4QZZ6"/>
<evidence type="ECO:0000313" key="2">
    <source>
        <dbReference type="EMBL" id="CAH2221456.1"/>
    </source>
</evidence>
<feature type="compositionally biased region" description="Basic and acidic residues" evidence="1">
    <location>
        <begin position="117"/>
        <end position="138"/>
    </location>
</feature>